<dbReference type="PANTHER" id="PTHR31210:SF11">
    <property type="entry name" value="KETOGLUTARATE REDUCTASE TRANS-SPLICING-LIKE PROTEIN, PUTATIVE (DUF707)-RELATED"/>
    <property type="match status" value="1"/>
</dbReference>
<dbReference type="OrthoDB" id="658422at2759"/>
<protein>
    <submittedName>
        <fullName evidence="2">Lysine ketoglutarate reductase trans-splicing related</fullName>
    </submittedName>
</protein>
<accession>A0A9E7I947</accession>
<dbReference type="EMBL" id="CP097511">
    <property type="protein sequence ID" value="URE48345.1"/>
    <property type="molecule type" value="Genomic_DNA"/>
</dbReference>
<dbReference type="PANTHER" id="PTHR31210">
    <property type="entry name" value="OS06G0731900 PROTEIN"/>
    <property type="match status" value="1"/>
</dbReference>
<keyword evidence="3" id="KW-1185">Reference proteome</keyword>
<sequence>MEREIIELFEVVKKLWTGMSTDVVATTQGTLMTDISDLPPRANSWHRESSLESTRSNSCKSPCTSLGSEALPKGIVSPKSDLEMVPLWGSPRGKMGRNDGSCVLESCLALCVAYDSSNDLIHAWGLDMKLGYCAQGDQSKNIGVVDSEYIVHKGLPTLGGFDEKMVRRRSYVELEIFKKRWQKAASEDNCWIDPYPALETNSRKRETWYVNVKSIISFDMWEASDAATLSS</sequence>
<organism evidence="2 3">
    <name type="scientific">Musa troglodytarum</name>
    <name type="common">fe'i banana</name>
    <dbReference type="NCBI Taxonomy" id="320322"/>
    <lineage>
        <taxon>Eukaryota</taxon>
        <taxon>Viridiplantae</taxon>
        <taxon>Streptophyta</taxon>
        <taxon>Embryophyta</taxon>
        <taxon>Tracheophyta</taxon>
        <taxon>Spermatophyta</taxon>
        <taxon>Magnoliopsida</taxon>
        <taxon>Liliopsida</taxon>
        <taxon>Zingiberales</taxon>
        <taxon>Musaceae</taxon>
        <taxon>Musa</taxon>
    </lineage>
</organism>
<dbReference type="Pfam" id="PF05212">
    <property type="entry name" value="DUF707"/>
    <property type="match status" value="1"/>
</dbReference>
<dbReference type="Proteomes" id="UP001055439">
    <property type="component" value="Chromosome 9"/>
</dbReference>
<feature type="region of interest" description="Disordered" evidence="1">
    <location>
        <begin position="42"/>
        <end position="61"/>
    </location>
</feature>
<evidence type="ECO:0000313" key="2">
    <source>
        <dbReference type="EMBL" id="URE48345.1"/>
    </source>
</evidence>
<dbReference type="InterPro" id="IPR007877">
    <property type="entry name" value="DUF707"/>
</dbReference>
<proteinExistence type="predicted"/>
<evidence type="ECO:0000313" key="3">
    <source>
        <dbReference type="Proteomes" id="UP001055439"/>
    </source>
</evidence>
<dbReference type="AlphaFoldDB" id="A0A9E7I947"/>
<gene>
    <name evidence="2" type="ORF">MUK42_04734</name>
</gene>
<name>A0A9E7I947_9LILI</name>
<reference evidence="2" key="1">
    <citation type="submission" date="2022-05" db="EMBL/GenBank/DDBJ databases">
        <title>The Musa troglodytarum L. genome provides insights into the mechanism of non-climacteric behaviour and enrichment of carotenoids.</title>
        <authorList>
            <person name="Wang J."/>
        </authorList>
    </citation>
    <scope>NUCLEOTIDE SEQUENCE</scope>
    <source>
        <tissue evidence="2">Leaf</tissue>
    </source>
</reference>
<feature type="compositionally biased region" description="Polar residues" evidence="1">
    <location>
        <begin position="51"/>
        <end position="61"/>
    </location>
</feature>
<evidence type="ECO:0000256" key="1">
    <source>
        <dbReference type="SAM" id="MobiDB-lite"/>
    </source>
</evidence>